<comment type="subunit">
    <text evidence="5">Forms a complex with importin subunit beta-1.</text>
</comment>
<name>A0AAQ3QJW0_9LILI</name>
<dbReference type="InterPro" id="IPR016024">
    <property type="entry name" value="ARM-type_fold"/>
</dbReference>
<accession>A0AAQ3QJW0</accession>
<evidence type="ECO:0000259" key="7">
    <source>
        <dbReference type="PROSITE" id="PS51214"/>
    </source>
</evidence>
<dbReference type="SUPFAM" id="SSF48371">
    <property type="entry name" value="ARM repeat"/>
    <property type="match status" value="1"/>
</dbReference>
<dbReference type="PIRSF" id="PIRSF005673">
    <property type="entry name" value="Importin_alpha"/>
    <property type="match status" value="1"/>
</dbReference>
<feature type="domain" description="IBB" evidence="7">
    <location>
        <begin position="1"/>
        <end position="58"/>
    </location>
</feature>
<evidence type="ECO:0000256" key="3">
    <source>
        <dbReference type="ARBA" id="ARBA00022737"/>
    </source>
</evidence>
<evidence type="ECO:0000256" key="5">
    <source>
        <dbReference type="PIRNR" id="PIRNR005673"/>
    </source>
</evidence>
<evidence type="ECO:0000313" key="9">
    <source>
        <dbReference type="Proteomes" id="UP001327560"/>
    </source>
</evidence>
<proteinExistence type="inferred from homology"/>
<dbReference type="PROSITE" id="PS50176">
    <property type="entry name" value="ARM_REPEAT"/>
    <property type="match status" value="2"/>
</dbReference>
<dbReference type="Gene3D" id="1.25.10.10">
    <property type="entry name" value="Leucine-rich Repeat Variant"/>
    <property type="match status" value="1"/>
</dbReference>
<dbReference type="EMBL" id="CP136895">
    <property type="protein sequence ID" value="WOL12163.1"/>
    <property type="molecule type" value="Genomic_DNA"/>
</dbReference>
<keyword evidence="2 5" id="KW-0813">Transport</keyword>
<dbReference type="PANTHER" id="PTHR23316">
    <property type="entry name" value="IMPORTIN ALPHA"/>
    <property type="match status" value="1"/>
</dbReference>
<keyword evidence="4 5" id="KW-0653">Protein transport</keyword>
<dbReference type="Proteomes" id="UP001327560">
    <property type="component" value="Chromosome 6"/>
</dbReference>
<dbReference type="FunFam" id="1.25.10.10:FF:000009">
    <property type="entry name" value="Importin subunit alpha"/>
    <property type="match status" value="1"/>
</dbReference>
<dbReference type="GO" id="GO:0006606">
    <property type="term" value="P:protein import into nucleus"/>
    <property type="evidence" value="ECO:0007669"/>
    <property type="project" value="InterPro"/>
</dbReference>
<dbReference type="InterPro" id="IPR002652">
    <property type="entry name" value="Importin-a_IBB"/>
</dbReference>
<dbReference type="InterPro" id="IPR032413">
    <property type="entry name" value="Arm_3"/>
</dbReference>
<dbReference type="Pfam" id="PF16186">
    <property type="entry name" value="Arm_3"/>
    <property type="match status" value="1"/>
</dbReference>
<dbReference type="InterPro" id="IPR011989">
    <property type="entry name" value="ARM-like"/>
</dbReference>
<dbReference type="InterPro" id="IPR000225">
    <property type="entry name" value="Armadillo"/>
</dbReference>
<evidence type="ECO:0000256" key="1">
    <source>
        <dbReference type="ARBA" id="ARBA00010394"/>
    </source>
</evidence>
<evidence type="ECO:0000256" key="2">
    <source>
        <dbReference type="ARBA" id="ARBA00022448"/>
    </source>
</evidence>
<comment type="similarity">
    <text evidence="1 5">Belongs to the importin alpha family.</text>
</comment>
<sequence>MSLKPNDRAEFRRISYKVVLGAAEGRGRRKLSAVAIRRNQRENHLQKKRREVIPETSPLPQLVPDALENKRLENLALLVGGVYSLDSNIELVAATQLRRLLSVEKNPPVDEVIQLGVVPRLVEFLTRDDYPQLQFEAAWALSNIVAGTSDHAKVVIDHGAIPIFVKLLSSPNDDVRNQAVCALGNVACDTPTYRDLVLDNDALIYLSQQLNENTKPSMLRNVAWTLSNLCKGKPQLSLEQVKPALQWLIHSNDVEVLSYACWALTYLTEENATNINAVIKAGFCPRLVELLIHPSTTVLIPALHTVGNIAAGNYFHTQSVIDHHALPCFLSLLHTQNNKIEMEVCWTISNITAGTHGQIQAVIDAGLVDPLVQLLKTSEFNLKKEAVWAITNAIVDGTNDQVRCLVRKGCIKPLCDLLVCPDPMAILLCLEAIEKILKVGEVDKKLGGTRRSNLFAEMINEADGLDKIENLQSHANCKVYDKAVKILQSYWTEEDMVMT</sequence>
<dbReference type="Pfam" id="PF01749">
    <property type="entry name" value="IBB"/>
    <property type="match status" value="1"/>
</dbReference>
<comment type="function">
    <text evidence="5">Binds specifically and directly to substrates containing either a simple or bipartite NLS motif. Promotes docking of import substrates to the nuclear envelope.</text>
</comment>
<evidence type="ECO:0000256" key="6">
    <source>
        <dbReference type="PROSITE-ProRule" id="PRU00259"/>
    </source>
</evidence>
<keyword evidence="9" id="KW-1185">Reference proteome</keyword>
<evidence type="ECO:0000256" key="4">
    <source>
        <dbReference type="ARBA" id="ARBA00022927"/>
    </source>
</evidence>
<keyword evidence="3" id="KW-0677">Repeat</keyword>
<protein>
    <recommendedName>
        <fullName evidence="5">Importin subunit alpha</fullName>
    </recommendedName>
</protein>
<dbReference type="PROSITE" id="PS51214">
    <property type="entry name" value="IBB"/>
    <property type="match status" value="1"/>
</dbReference>
<feature type="repeat" description="ARM" evidence="6">
    <location>
        <begin position="159"/>
        <end position="187"/>
    </location>
</feature>
<dbReference type="GO" id="GO:0005634">
    <property type="term" value="C:nucleus"/>
    <property type="evidence" value="ECO:0007669"/>
    <property type="project" value="UniProtKB-ARBA"/>
</dbReference>
<reference evidence="8 9" key="1">
    <citation type="submission" date="2023-10" db="EMBL/GenBank/DDBJ databases">
        <title>Chromosome-scale genome assembly provides insights into flower coloration mechanisms of Canna indica.</title>
        <authorList>
            <person name="Li C."/>
        </authorList>
    </citation>
    <scope>NUCLEOTIDE SEQUENCE [LARGE SCALE GENOMIC DNA]</scope>
    <source>
        <tissue evidence="8">Flower</tissue>
    </source>
</reference>
<organism evidence="8 9">
    <name type="scientific">Canna indica</name>
    <name type="common">Indian-shot</name>
    <dbReference type="NCBI Taxonomy" id="4628"/>
    <lineage>
        <taxon>Eukaryota</taxon>
        <taxon>Viridiplantae</taxon>
        <taxon>Streptophyta</taxon>
        <taxon>Embryophyta</taxon>
        <taxon>Tracheophyta</taxon>
        <taxon>Spermatophyta</taxon>
        <taxon>Magnoliopsida</taxon>
        <taxon>Liliopsida</taxon>
        <taxon>Zingiberales</taxon>
        <taxon>Cannaceae</taxon>
        <taxon>Canna</taxon>
    </lineage>
</organism>
<evidence type="ECO:0000313" key="8">
    <source>
        <dbReference type="EMBL" id="WOL12163.1"/>
    </source>
</evidence>
<feature type="repeat" description="ARM" evidence="6">
    <location>
        <begin position="116"/>
        <end position="159"/>
    </location>
</feature>
<gene>
    <name evidence="8" type="ORF">Cni_G20928</name>
</gene>
<dbReference type="GO" id="GO:0005737">
    <property type="term" value="C:cytoplasm"/>
    <property type="evidence" value="ECO:0007669"/>
    <property type="project" value="InterPro"/>
</dbReference>
<dbReference type="GO" id="GO:0061608">
    <property type="term" value="F:nuclear import signal receptor activity"/>
    <property type="evidence" value="ECO:0007669"/>
    <property type="project" value="InterPro"/>
</dbReference>
<dbReference type="AlphaFoldDB" id="A0AAQ3QJW0"/>
<dbReference type="SMART" id="SM00185">
    <property type="entry name" value="ARM"/>
    <property type="match status" value="8"/>
</dbReference>
<dbReference type="InterPro" id="IPR024931">
    <property type="entry name" value="Importin_alpha"/>
</dbReference>
<dbReference type="Pfam" id="PF00514">
    <property type="entry name" value="Arm"/>
    <property type="match status" value="6"/>
</dbReference>